<sequence>MAPDLYAGTVYGFKSLVKSWKVFSSAFQDVRVELECVDQIAVNSLIAVTTTSITVSETSLSCMFPQLSARVAAKLLHQRLVLHGSVRFEWDRVNNCVASLITRADMMSPLLEVLGCLEDVSLVFTNARIQPDGNVVTED</sequence>
<protein>
    <recommendedName>
        <fullName evidence="3">Bzip transcription factor</fullName>
    </recommendedName>
</protein>
<evidence type="ECO:0008006" key="3">
    <source>
        <dbReference type="Google" id="ProtNLM"/>
    </source>
</evidence>
<keyword evidence="2" id="KW-1185">Reference proteome</keyword>
<accession>A0A225WJ79</accession>
<reference evidence="2" key="1">
    <citation type="submission" date="2017-03" db="EMBL/GenBank/DDBJ databases">
        <title>Phytopthora megakarya and P. palmivora, two closely related causual agents of cacao black pod achieved similar genome size and gene model numbers by different mechanisms.</title>
        <authorList>
            <person name="Ali S."/>
            <person name="Shao J."/>
            <person name="Larry D.J."/>
            <person name="Kronmiller B."/>
            <person name="Shen D."/>
            <person name="Strem M.D."/>
            <person name="Melnick R.L."/>
            <person name="Guiltinan M.J."/>
            <person name="Tyler B.M."/>
            <person name="Meinhardt L.W."/>
            <person name="Bailey B.A."/>
        </authorList>
    </citation>
    <scope>NUCLEOTIDE SEQUENCE [LARGE SCALE GENOMIC DNA]</scope>
    <source>
        <strain evidence="2">zdho120</strain>
    </source>
</reference>
<proteinExistence type="predicted"/>
<comment type="caution">
    <text evidence="1">The sequence shown here is derived from an EMBL/GenBank/DDBJ whole genome shotgun (WGS) entry which is preliminary data.</text>
</comment>
<dbReference type="OrthoDB" id="127157at2759"/>
<name>A0A225WJ79_9STRA</name>
<organism evidence="1 2">
    <name type="scientific">Phytophthora megakarya</name>
    <dbReference type="NCBI Taxonomy" id="4795"/>
    <lineage>
        <taxon>Eukaryota</taxon>
        <taxon>Sar</taxon>
        <taxon>Stramenopiles</taxon>
        <taxon>Oomycota</taxon>
        <taxon>Peronosporomycetes</taxon>
        <taxon>Peronosporales</taxon>
        <taxon>Peronosporaceae</taxon>
        <taxon>Phytophthora</taxon>
    </lineage>
</organism>
<evidence type="ECO:0000313" key="2">
    <source>
        <dbReference type="Proteomes" id="UP000198211"/>
    </source>
</evidence>
<dbReference type="Proteomes" id="UP000198211">
    <property type="component" value="Unassembled WGS sequence"/>
</dbReference>
<dbReference type="AlphaFoldDB" id="A0A225WJ79"/>
<gene>
    <name evidence="1" type="ORF">PHMEG_0008253</name>
</gene>
<dbReference type="EMBL" id="NBNE01000697">
    <property type="protein sequence ID" value="OWZ17753.1"/>
    <property type="molecule type" value="Genomic_DNA"/>
</dbReference>
<evidence type="ECO:0000313" key="1">
    <source>
        <dbReference type="EMBL" id="OWZ17753.1"/>
    </source>
</evidence>